<keyword evidence="6 9" id="KW-0676">Redox-active center</keyword>
<evidence type="ECO:0000256" key="5">
    <source>
        <dbReference type="ARBA" id="ARBA00023157"/>
    </source>
</evidence>
<comment type="similarity">
    <text evidence="1 8">Belongs to the thioredoxin family.</text>
</comment>
<evidence type="ECO:0000256" key="4">
    <source>
        <dbReference type="ARBA" id="ARBA00022982"/>
    </source>
</evidence>
<evidence type="ECO:0000256" key="8">
    <source>
        <dbReference type="PIRNR" id="PIRNR000077"/>
    </source>
</evidence>
<dbReference type="Gene3D" id="3.40.30.10">
    <property type="entry name" value="Glutaredoxin"/>
    <property type="match status" value="1"/>
</dbReference>
<dbReference type="PIRSF" id="PIRSF000077">
    <property type="entry name" value="Thioredoxin"/>
    <property type="match status" value="1"/>
</dbReference>
<dbReference type="InterPro" id="IPR013766">
    <property type="entry name" value="Thioredoxin_domain"/>
</dbReference>
<reference evidence="11 12" key="1">
    <citation type="submission" date="2019-07" db="EMBL/GenBank/DDBJ databases">
        <authorList>
            <person name="Kim J."/>
        </authorList>
    </citation>
    <scope>NUCLEOTIDE SEQUENCE [LARGE SCALE GENOMIC DNA]</scope>
    <source>
        <strain evidence="11 12">N4</strain>
    </source>
</reference>
<dbReference type="PROSITE" id="PS51352">
    <property type="entry name" value="THIOREDOXIN_2"/>
    <property type="match status" value="1"/>
</dbReference>
<dbReference type="InterPro" id="IPR005746">
    <property type="entry name" value="Thioredoxin"/>
</dbReference>
<name>A0A559J0R6_9BACL</name>
<dbReference type="FunFam" id="3.40.30.10:FF:000001">
    <property type="entry name" value="Thioredoxin"/>
    <property type="match status" value="1"/>
</dbReference>
<dbReference type="GO" id="GO:0045454">
    <property type="term" value="P:cell redox homeostasis"/>
    <property type="evidence" value="ECO:0007669"/>
    <property type="project" value="TreeGrafter"/>
</dbReference>
<dbReference type="PANTHER" id="PTHR45663">
    <property type="entry name" value="GEO12009P1"/>
    <property type="match status" value="1"/>
</dbReference>
<dbReference type="SUPFAM" id="SSF52833">
    <property type="entry name" value="Thioredoxin-like"/>
    <property type="match status" value="1"/>
</dbReference>
<evidence type="ECO:0000256" key="1">
    <source>
        <dbReference type="ARBA" id="ARBA00008987"/>
    </source>
</evidence>
<keyword evidence="5 9" id="KW-1015">Disulfide bond</keyword>
<dbReference type="EMBL" id="VNJK01000001">
    <property type="protein sequence ID" value="TVX93467.1"/>
    <property type="molecule type" value="Genomic_DNA"/>
</dbReference>
<evidence type="ECO:0000313" key="11">
    <source>
        <dbReference type="EMBL" id="TVX93467.1"/>
    </source>
</evidence>
<evidence type="ECO:0000259" key="10">
    <source>
        <dbReference type="PROSITE" id="PS51352"/>
    </source>
</evidence>
<dbReference type="InterPro" id="IPR036249">
    <property type="entry name" value="Thioredoxin-like_sf"/>
</dbReference>
<evidence type="ECO:0000313" key="12">
    <source>
        <dbReference type="Proteomes" id="UP000318102"/>
    </source>
</evidence>
<keyword evidence="12" id="KW-1185">Reference proteome</keyword>
<dbReference type="GO" id="GO:0015035">
    <property type="term" value="F:protein-disulfide reductase activity"/>
    <property type="evidence" value="ECO:0007669"/>
    <property type="project" value="UniProtKB-UniRule"/>
</dbReference>
<evidence type="ECO:0000256" key="6">
    <source>
        <dbReference type="ARBA" id="ARBA00023284"/>
    </source>
</evidence>
<keyword evidence="4" id="KW-0249">Electron transport</keyword>
<dbReference type="PRINTS" id="PR00421">
    <property type="entry name" value="THIOREDOXIN"/>
</dbReference>
<accession>A0A559J0R6</accession>
<dbReference type="OrthoDB" id="9790390at2"/>
<protein>
    <recommendedName>
        <fullName evidence="2 7">Thioredoxin</fullName>
    </recommendedName>
</protein>
<evidence type="ECO:0000256" key="3">
    <source>
        <dbReference type="ARBA" id="ARBA00022448"/>
    </source>
</evidence>
<dbReference type="PANTHER" id="PTHR45663:SF11">
    <property type="entry name" value="GEO12009P1"/>
    <property type="match status" value="1"/>
</dbReference>
<keyword evidence="3" id="KW-0813">Transport</keyword>
<feature type="domain" description="Thioredoxin" evidence="10">
    <location>
        <begin position="1"/>
        <end position="106"/>
    </location>
</feature>
<proteinExistence type="inferred from homology"/>
<dbReference type="InterPro" id="IPR017937">
    <property type="entry name" value="Thioredoxin_CS"/>
</dbReference>
<dbReference type="NCBIfam" id="TIGR01068">
    <property type="entry name" value="thioredoxin"/>
    <property type="match status" value="1"/>
</dbReference>
<dbReference type="PROSITE" id="PS00194">
    <property type="entry name" value="THIOREDOXIN_1"/>
    <property type="match status" value="1"/>
</dbReference>
<dbReference type="GO" id="GO:0005829">
    <property type="term" value="C:cytosol"/>
    <property type="evidence" value="ECO:0007669"/>
    <property type="project" value="TreeGrafter"/>
</dbReference>
<evidence type="ECO:0000256" key="9">
    <source>
        <dbReference type="PIRSR" id="PIRSR000077-4"/>
    </source>
</evidence>
<evidence type="ECO:0000256" key="7">
    <source>
        <dbReference type="NCBIfam" id="TIGR01068"/>
    </source>
</evidence>
<gene>
    <name evidence="11" type="primary">trxA</name>
    <name evidence="11" type="ORF">FPZ44_10620</name>
</gene>
<comment type="caution">
    <text evidence="11">The sequence shown here is derived from an EMBL/GenBank/DDBJ whole genome shotgun (WGS) entry which is preliminary data.</text>
</comment>
<dbReference type="Proteomes" id="UP000318102">
    <property type="component" value="Unassembled WGS sequence"/>
</dbReference>
<dbReference type="AlphaFoldDB" id="A0A559J0R6"/>
<feature type="disulfide bond" description="Redox-active" evidence="9">
    <location>
        <begin position="30"/>
        <end position="33"/>
    </location>
</feature>
<dbReference type="Pfam" id="PF00085">
    <property type="entry name" value="Thioredoxin"/>
    <property type="match status" value="1"/>
</dbReference>
<dbReference type="CDD" id="cd02947">
    <property type="entry name" value="TRX_family"/>
    <property type="match status" value="1"/>
</dbReference>
<organism evidence="11 12">
    <name type="scientific">Paenibacillus agilis</name>
    <dbReference type="NCBI Taxonomy" id="3020863"/>
    <lineage>
        <taxon>Bacteria</taxon>
        <taxon>Bacillati</taxon>
        <taxon>Bacillota</taxon>
        <taxon>Bacilli</taxon>
        <taxon>Bacillales</taxon>
        <taxon>Paenibacillaceae</taxon>
        <taxon>Paenibacillus</taxon>
    </lineage>
</organism>
<sequence length="106" mass="11910">MTIVHSTDTTFKKDLKSKGYTLVNFWAPWCGPCRSLAPILESFARENSSEVKVLKVNADEQSEIANRFAIKGLPTTILFKNGKQVEKLVGLVTLDKLEQFITAHKK</sequence>
<dbReference type="RefSeq" id="WP_144989986.1">
    <property type="nucleotide sequence ID" value="NZ_VNJK01000001.1"/>
</dbReference>
<evidence type="ECO:0000256" key="2">
    <source>
        <dbReference type="ARBA" id="ARBA00020570"/>
    </source>
</evidence>